<sequence>MLSPKGSKVEPALKKQKYQDKSEEFDKFFLDFNQNQIYQNNTRILVDQYETTSNAEPNDLNEEINKALSTFNEFNETNSMKLNFKNETGSSETESSSPMDSPGTLTSSVTSNEEDVFLKDTKKKASHEISDMESKLESNATMTSMVNPSTVTSIKQSMINTSKLISTFTTLKTTYLKLCKEFNYLLNKFKDNEKIKIELINENNELKRLLMEIIKQRELEKSATRNMTPVSNSRKRKCPSS</sequence>
<keyword evidence="3" id="KW-1185">Reference proteome</keyword>
<organism evidence="2 3">
    <name type="scientific">Debaryomyces fabryi</name>
    <dbReference type="NCBI Taxonomy" id="58627"/>
    <lineage>
        <taxon>Eukaryota</taxon>
        <taxon>Fungi</taxon>
        <taxon>Dikarya</taxon>
        <taxon>Ascomycota</taxon>
        <taxon>Saccharomycotina</taxon>
        <taxon>Pichiomycetes</taxon>
        <taxon>Debaryomycetaceae</taxon>
        <taxon>Debaryomyces</taxon>
    </lineage>
</organism>
<accession>A0A0V1Q0Z2</accession>
<reference evidence="2 3" key="1">
    <citation type="submission" date="2015-11" db="EMBL/GenBank/DDBJ databases">
        <title>The genome of Debaryomyces fabryi.</title>
        <authorList>
            <person name="Tafer H."/>
            <person name="Lopandic K."/>
        </authorList>
    </citation>
    <scope>NUCLEOTIDE SEQUENCE [LARGE SCALE GENOMIC DNA]</scope>
    <source>
        <strain evidence="2 3">CBS 789</strain>
    </source>
</reference>
<feature type="region of interest" description="Disordered" evidence="1">
    <location>
        <begin position="86"/>
        <end position="112"/>
    </location>
</feature>
<feature type="region of interest" description="Disordered" evidence="1">
    <location>
        <begin position="222"/>
        <end position="241"/>
    </location>
</feature>
<name>A0A0V1Q0Z2_9ASCO</name>
<dbReference type="AlphaFoldDB" id="A0A0V1Q0Z2"/>
<dbReference type="GeneID" id="26839027"/>
<evidence type="ECO:0000313" key="2">
    <source>
        <dbReference type="EMBL" id="KSA02200.1"/>
    </source>
</evidence>
<gene>
    <name evidence="2" type="ORF">AC631_02018</name>
</gene>
<dbReference type="OrthoDB" id="4088185at2759"/>
<proteinExistence type="predicted"/>
<dbReference type="EMBL" id="LMYN01000032">
    <property type="protein sequence ID" value="KSA02200.1"/>
    <property type="molecule type" value="Genomic_DNA"/>
</dbReference>
<evidence type="ECO:0000256" key="1">
    <source>
        <dbReference type="SAM" id="MobiDB-lite"/>
    </source>
</evidence>
<dbReference type="Proteomes" id="UP000054251">
    <property type="component" value="Unassembled WGS sequence"/>
</dbReference>
<dbReference type="RefSeq" id="XP_015468302.1">
    <property type="nucleotide sequence ID" value="XM_015610848.1"/>
</dbReference>
<protein>
    <submittedName>
        <fullName evidence="2">Protein ATC1/LIC4</fullName>
    </submittedName>
</protein>
<evidence type="ECO:0000313" key="3">
    <source>
        <dbReference type="Proteomes" id="UP000054251"/>
    </source>
</evidence>
<feature type="compositionally biased region" description="Low complexity" evidence="1">
    <location>
        <begin position="87"/>
        <end position="97"/>
    </location>
</feature>
<comment type="caution">
    <text evidence="2">The sequence shown here is derived from an EMBL/GenBank/DDBJ whole genome shotgun (WGS) entry which is preliminary data.</text>
</comment>